<dbReference type="AlphaFoldDB" id="A0A7L3LKV9"/>
<evidence type="ECO:0000256" key="4">
    <source>
        <dbReference type="ARBA" id="ARBA00022968"/>
    </source>
</evidence>
<keyword evidence="10" id="KW-1185">Reference proteome</keyword>
<evidence type="ECO:0000256" key="2">
    <source>
        <dbReference type="ARBA" id="ARBA00022679"/>
    </source>
</evidence>
<evidence type="ECO:0000256" key="6">
    <source>
        <dbReference type="ARBA" id="ARBA00023034"/>
    </source>
</evidence>
<evidence type="ECO:0000256" key="1">
    <source>
        <dbReference type="ARBA" id="ARBA00004323"/>
    </source>
</evidence>
<keyword evidence="7" id="KW-0472">Membrane</keyword>
<reference evidence="9 10" key="1">
    <citation type="submission" date="2019-09" db="EMBL/GenBank/DDBJ databases">
        <title>Bird 10,000 Genomes (B10K) Project - Family phase.</title>
        <authorList>
            <person name="Zhang G."/>
        </authorList>
    </citation>
    <scope>NUCLEOTIDE SEQUENCE [LARGE SCALE GENOMIC DNA]</scope>
    <source>
        <strain evidence="9">B10K-DU-029-46</strain>
    </source>
</reference>
<keyword evidence="8" id="KW-0325">Glycoprotein</keyword>
<gene>
    <name evidence="9" type="primary">Gal3st4</name>
    <name evidence="9" type="ORF">TURVEL_R14101</name>
</gene>
<dbReference type="PANTHER" id="PTHR14647">
    <property type="entry name" value="GALACTOSE-3-O-SULFOTRANSFERASE"/>
    <property type="match status" value="1"/>
</dbReference>
<dbReference type="GO" id="GO:0000139">
    <property type="term" value="C:Golgi membrane"/>
    <property type="evidence" value="ECO:0007669"/>
    <property type="project" value="UniProtKB-SubCell"/>
</dbReference>
<keyword evidence="6" id="KW-0333">Golgi apparatus</keyword>
<sequence>LRAWNSLDWALYSHLNRTFWKKVEKFGAERLQKEVWRLRQRRKTLEKLCLKGGGPLPPKNITDGGFKPFQPPGRAQIWGYALKEGLEPPQKFLCARLATPELQYKDLLDKKQFGG</sequence>
<keyword evidence="2 9" id="KW-0808">Transferase</keyword>
<feature type="non-terminal residue" evidence="9">
    <location>
        <position position="115"/>
    </location>
</feature>
<dbReference type="Pfam" id="PF06990">
    <property type="entry name" value="Gal-3-0_sulfotr"/>
    <property type="match status" value="1"/>
</dbReference>
<evidence type="ECO:0000256" key="3">
    <source>
        <dbReference type="ARBA" id="ARBA00022692"/>
    </source>
</evidence>
<evidence type="ECO:0000313" key="10">
    <source>
        <dbReference type="Proteomes" id="UP000582182"/>
    </source>
</evidence>
<protein>
    <submittedName>
        <fullName evidence="9">G3ST4 sulfotransferase</fullName>
    </submittedName>
</protein>
<evidence type="ECO:0000256" key="5">
    <source>
        <dbReference type="ARBA" id="ARBA00022989"/>
    </source>
</evidence>
<dbReference type="EMBL" id="VZTY01021880">
    <property type="protein sequence ID" value="NXU54835.1"/>
    <property type="molecule type" value="Genomic_DNA"/>
</dbReference>
<evidence type="ECO:0000256" key="8">
    <source>
        <dbReference type="ARBA" id="ARBA00023180"/>
    </source>
</evidence>
<comment type="subcellular location">
    <subcellularLocation>
        <location evidence="1">Golgi apparatus membrane</location>
        <topology evidence="1">Single-pass type II membrane protein</topology>
    </subcellularLocation>
</comment>
<dbReference type="PANTHER" id="PTHR14647:SF57">
    <property type="entry name" value="GALACTOSE-3-O-SULFOTRANSFERASE 4"/>
    <property type="match status" value="1"/>
</dbReference>
<organism evidence="9 10">
    <name type="scientific">Turnix velox</name>
    <name type="common">Little buttonquail</name>
    <dbReference type="NCBI Taxonomy" id="2529409"/>
    <lineage>
        <taxon>Eukaryota</taxon>
        <taxon>Metazoa</taxon>
        <taxon>Chordata</taxon>
        <taxon>Craniata</taxon>
        <taxon>Vertebrata</taxon>
        <taxon>Euteleostomi</taxon>
        <taxon>Archelosauria</taxon>
        <taxon>Archosauria</taxon>
        <taxon>Dinosauria</taxon>
        <taxon>Saurischia</taxon>
        <taxon>Theropoda</taxon>
        <taxon>Coelurosauria</taxon>
        <taxon>Aves</taxon>
        <taxon>Neognathae</taxon>
        <taxon>Neoaves</taxon>
        <taxon>Charadriiformes</taxon>
        <taxon>Turnicidae</taxon>
        <taxon>Turnix</taxon>
    </lineage>
</organism>
<proteinExistence type="predicted"/>
<comment type="caution">
    <text evidence="9">The sequence shown here is derived from an EMBL/GenBank/DDBJ whole genome shotgun (WGS) entry which is preliminary data.</text>
</comment>
<dbReference type="Proteomes" id="UP000582182">
    <property type="component" value="Unassembled WGS sequence"/>
</dbReference>
<evidence type="ECO:0000313" key="9">
    <source>
        <dbReference type="EMBL" id="NXU54835.1"/>
    </source>
</evidence>
<name>A0A7L3LKV9_9CHAR</name>
<keyword evidence="4" id="KW-0735">Signal-anchor</keyword>
<keyword evidence="5" id="KW-1133">Transmembrane helix</keyword>
<dbReference type="InterPro" id="IPR009729">
    <property type="entry name" value="Gal-3-0_sulfotransfrase"/>
</dbReference>
<dbReference type="GO" id="GO:0009247">
    <property type="term" value="P:glycolipid biosynthetic process"/>
    <property type="evidence" value="ECO:0007669"/>
    <property type="project" value="InterPro"/>
</dbReference>
<dbReference type="GO" id="GO:0001733">
    <property type="term" value="F:galactosylceramide sulfotransferase activity"/>
    <property type="evidence" value="ECO:0007669"/>
    <property type="project" value="InterPro"/>
</dbReference>
<dbReference type="OrthoDB" id="514299at2759"/>
<feature type="non-terminal residue" evidence="9">
    <location>
        <position position="1"/>
    </location>
</feature>
<keyword evidence="3" id="KW-0812">Transmembrane</keyword>
<accession>A0A7L3LKV9</accession>
<evidence type="ECO:0000256" key="7">
    <source>
        <dbReference type="ARBA" id="ARBA00023136"/>
    </source>
</evidence>